<accession>A0A0E9T433</accession>
<sequence>MTSGSCLLAKLNDAFSTHFWGFSTGNMSFSCVRGIR</sequence>
<reference evidence="1" key="1">
    <citation type="submission" date="2014-11" db="EMBL/GenBank/DDBJ databases">
        <authorList>
            <person name="Amaro Gonzalez C."/>
        </authorList>
    </citation>
    <scope>NUCLEOTIDE SEQUENCE</scope>
</reference>
<protein>
    <submittedName>
        <fullName evidence="1">Uncharacterized protein</fullName>
    </submittedName>
</protein>
<evidence type="ECO:0000313" key="1">
    <source>
        <dbReference type="EMBL" id="JAH48339.1"/>
    </source>
</evidence>
<dbReference type="AlphaFoldDB" id="A0A0E9T433"/>
<dbReference type="EMBL" id="GBXM01060238">
    <property type="protein sequence ID" value="JAH48339.1"/>
    <property type="molecule type" value="Transcribed_RNA"/>
</dbReference>
<organism evidence="1">
    <name type="scientific">Anguilla anguilla</name>
    <name type="common">European freshwater eel</name>
    <name type="synonym">Muraena anguilla</name>
    <dbReference type="NCBI Taxonomy" id="7936"/>
    <lineage>
        <taxon>Eukaryota</taxon>
        <taxon>Metazoa</taxon>
        <taxon>Chordata</taxon>
        <taxon>Craniata</taxon>
        <taxon>Vertebrata</taxon>
        <taxon>Euteleostomi</taxon>
        <taxon>Actinopterygii</taxon>
        <taxon>Neopterygii</taxon>
        <taxon>Teleostei</taxon>
        <taxon>Anguilliformes</taxon>
        <taxon>Anguillidae</taxon>
        <taxon>Anguilla</taxon>
    </lineage>
</organism>
<reference evidence="1" key="2">
    <citation type="journal article" date="2015" name="Fish Shellfish Immunol.">
        <title>Early steps in the European eel (Anguilla anguilla)-Vibrio vulnificus interaction in the gills: Role of the RtxA13 toxin.</title>
        <authorList>
            <person name="Callol A."/>
            <person name="Pajuelo D."/>
            <person name="Ebbesson L."/>
            <person name="Teles M."/>
            <person name="MacKenzie S."/>
            <person name="Amaro C."/>
        </authorList>
    </citation>
    <scope>NUCLEOTIDE SEQUENCE</scope>
</reference>
<name>A0A0E9T433_ANGAN</name>
<proteinExistence type="predicted"/>